<organism evidence="18 19">
    <name type="scientific">Pandoraea eparura</name>
    <dbReference type="NCBI Taxonomy" id="2508291"/>
    <lineage>
        <taxon>Bacteria</taxon>
        <taxon>Pseudomonadati</taxon>
        <taxon>Pseudomonadota</taxon>
        <taxon>Betaproteobacteria</taxon>
        <taxon>Burkholderiales</taxon>
        <taxon>Burkholderiaceae</taxon>
        <taxon>Pandoraea</taxon>
    </lineage>
</organism>
<feature type="transmembrane region" description="Helical" evidence="16">
    <location>
        <begin position="305"/>
        <end position="333"/>
    </location>
</feature>
<evidence type="ECO:0000313" key="18">
    <source>
        <dbReference type="EMBL" id="VVE40760.1"/>
    </source>
</evidence>
<evidence type="ECO:0000256" key="10">
    <source>
        <dbReference type="ARBA" id="ARBA00022989"/>
    </source>
</evidence>
<evidence type="ECO:0000256" key="11">
    <source>
        <dbReference type="ARBA" id="ARBA00023008"/>
    </source>
</evidence>
<dbReference type="InterPro" id="IPR006068">
    <property type="entry name" value="ATPase_P-typ_cation-transptr_C"/>
</dbReference>
<dbReference type="AlphaFoldDB" id="A0A5E4XWP6"/>
<name>A0A5E4XWP6_9BURK</name>
<evidence type="ECO:0000256" key="14">
    <source>
        <dbReference type="ARBA" id="ARBA00049289"/>
    </source>
</evidence>
<dbReference type="GO" id="GO:0016887">
    <property type="term" value="F:ATP hydrolysis activity"/>
    <property type="evidence" value="ECO:0007669"/>
    <property type="project" value="InterPro"/>
</dbReference>
<dbReference type="Gene3D" id="1.20.1110.10">
    <property type="entry name" value="Calcium-transporting ATPase, transmembrane domain"/>
    <property type="match status" value="2"/>
</dbReference>
<feature type="transmembrane region" description="Helical" evidence="16">
    <location>
        <begin position="278"/>
        <end position="299"/>
    </location>
</feature>
<evidence type="ECO:0000259" key="17">
    <source>
        <dbReference type="SMART" id="SM00831"/>
    </source>
</evidence>
<dbReference type="SFLD" id="SFLDG00002">
    <property type="entry name" value="C1.7:_P-type_atpase_like"/>
    <property type="match status" value="1"/>
</dbReference>
<evidence type="ECO:0000256" key="16">
    <source>
        <dbReference type="SAM" id="Phobius"/>
    </source>
</evidence>
<evidence type="ECO:0000256" key="2">
    <source>
        <dbReference type="ARBA" id="ARBA00012517"/>
    </source>
</evidence>
<feature type="transmembrane region" description="Helical" evidence="16">
    <location>
        <begin position="688"/>
        <end position="712"/>
    </location>
</feature>
<dbReference type="InterPro" id="IPR001757">
    <property type="entry name" value="P_typ_ATPase"/>
</dbReference>
<dbReference type="Gene3D" id="2.70.150.10">
    <property type="entry name" value="Calcium-transporting ATPase, cytoplasmic transduction domain A"/>
    <property type="match status" value="1"/>
</dbReference>
<dbReference type="PANTHER" id="PTHR42861">
    <property type="entry name" value="CALCIUM-TRANSPORTING ATPASE"/>
    <property type="match status" value="1"/>
</dbReference>
<dbReference type="GO" id="GO:0005524">
    <property type="term" value="F:ATP binding"/>
    <property type="evidence" value="ECO:0007669"/>
    <property type="project" value="UniProtKB-KW"/>
</dbReference>
<evidence type="ECO:0000256" key="6">
    <source>
        <dbReference type="ARBA" id="ARBA00022741"/>
    </source>
</evidence>
<dbReference type="EC" id="7.2.2.8" evidence="2"/>
<dbReference type="Pfam" id="PF00122">
    <property type="entry name" value="E1-E2_ATPase"/>
    <property type="match status" value="1"/>
</dbReference>
<evidence type="ECO:0000256" key="5">
    <source>
        <dbReference type="ARBA" id="ARBA00022723"/>
    </source>
</evidence>
<dbReference type="SFLD" id="SFLDS00003">
    <property type="entry name" value="Haloacid_Dehalogenase"/>
    <property type="match status" value="1"/>
</dbReference>
<evidence type="ECO:0000256" key="7">
    <source>
        <dbReference type="ARBA" id="ARBA00022796"/>
    </source>
</evidence>
<keyword evidence="10 16" id="KW-1133">Transmembrane helix</keyword>
<feature type="transmembrane region" description="Helical" evidence="16">
    <location>
        <begin position="837"/>
        <end position="859"/>
    </location>
</feature>
<keyword evidence="13 16" id="KW-0472">Membrane</keyword>
<feature type="transmembrane region" description="Helical" evidence="16">
    <location>
        <begin position="759"/>
        <end position="783"/>
    </location>
</feature>
<dbReference type="SUPFAM" id="SSF56784">
    <property type="entry name" value="HAD-like"/>
    <property type="match status" value="1"/>
</dbReference>
<keyword evidence="12" id="KW-0406">Ion transport</keyword>
<keyword evidence="11" id="KW-0186">Copper</keyword>
<feature type="transmembrane region" description="Helical" evidence="16">
    <location>
        <begin position="803"/>
        <end position="825"/>
    </location>
</feature>
<dbReference type="SUPFAM" id="SSF81665">
    <property type="entry name" value="Calcium ATPase, transmembrane domain M"/>
    <property type="match status" value="1"/>
</dbReference>
<dbReference type="InterPro" id="IPR059000">
    <property type="entry name" value="ATPase_P-type_domA"/>
</dbReference>
<dbReference type="InterPro" id="IPR004014">
    <property type="entry name" value="ATPase_P-typ_cation-transptr_N"/>
</dbReference>
<gene>
    <name evidence="18" type="ORF">PEP31012_04175</name>
</gene>
<keyword evidence="4 16" id="KW-0812">Transmembrane</keyword>
<dbReference type="InterPro" id="IPR008250">
    <property type="entry name" value="ATPase_P-typ_transduc_dom_A_sf"/>
</dbReference>
<keyword evidence="6" id="KW-0547">Nucleotide-binding</keyword>
<protein>
    <recommendedName>
        <fullName evidence="2">P-type Cu(+) transporter</fullName>
        <ecNumber evidence="2">7.2.2.8</ecNumber>
    </recommendedName>
</protein>
<dbReference type="InterPro" id="IPR044492">
    <property type="entry name" value="P_typ_ATPase_HD_dom"/>
</dbReference>
<dbReference type="Proteomes" id="UP000400981">
    <property type="component" value="Unassembled WGS sequence"/>
</dbReference>
<dbReference type="PRINTS" id="PR00120">
    <property type="entry name" value="HATPASE"/>
</dbReference>
<dbReference type="InterPro" id="IPR023299">
    <property type="entry name" value="ATPase_P-typ_cyto_dom_N"/>
</dbReference>
<feature type="transmembrane region" description="Helical" evidence="16">
    <location>
        <begin position="718"/>
        <end position="738"/>
    </location>
</feature>
<evidence type="ECO:0000256" key="13">
    <source>
        <dbReference type="ARBA" id="ARBA00023136"/>
    </source>
</evidence>
<evidence type="ECO:0000256" key="8">
    <source>
        <dbReference type="ARBA" id="ARBA00022840"/>
    </source>
</evidence>
<keyword evidence="7" id="KW-0187">Copper transport</keyword>
<evidence type="ECO:0000313" key="19">
    <source>
        <dbReference type="Proteomes" id="UP000400981"/>
    </source>
</evidence>
<keyword evidence="9" id="KW-1278">Translocase</keyword>
<dbReference type="GO" id="GO:0140581">
    <property type="term" value="F:P-type monovalent copper transporter activity"/>
    <property type="evidence" value="ECO:0007669"/>
    <property type="project" value="UniProtKB-EC"/>
</dbReference>
<dbReference type="SMART" id="SM00831">
    <property type="entry name" value="Cation_ATPase_N"/>
    <property type="match status" value="1"/>
</dbReference>
<dbReference type="GO" id="GO:0012505">
    <property type="term" value="C:endomembrane system"/>
    <property type="evidence" value="ECO:0007669"/>
    <property type="project" value="UniProtKB-SubCell"/>
</dbReference>
<dbReference type="Pfam" id="PF00689">
    <property type="entry name" value="Cation_ATPase_C"/>
    <property type="match status" value="1"/>
</dbReference>
<dbReference type="Pfam" id="PF00690">
    <property type="entry name" value="Cation_ATPase_N"/>
    <property type="match status" value="1"/>
</dbReference>
<evidence type="ECO:0000256" key="3">
    <source>
        <dbReference type="ARBA" id="ARBA00022448"/>
    </source>
</evidence>
<keyword evidence="18" id="KW-0378">Hydrolase</keyword>
<dbReference type="NCBIfam" id="TIGR01494">
    <property type="entry name" value="ATPase_P-type"/>
    <property type="match status" value="2"/>
</dbReference>
<sequence>MSKTAPPLSDTLTPQDADEPTRMRATPTAPVPRESNGIVNAPEAGPSRPPDAERGLSSAEVLARRARFGANVVDYAARRTWRLTLWEVLREPMFLLLLAASAIYLVLGDAAEALTLLAFVIAIVCLTVYQSHRTAQVLDSLRELSAPRAKVLRDGTRQLVSSSELVPGDVVFVDEGNRVPADGLAVELHELSVDESLLTGESVAVSKSVARLDVRTDPSGDTGEPADSQLFFGSMVVQGQARMIVTATGPNTTLGRIGKSLSGISEALSPLQIETRTFVNRFAAVAIATVFLLTAIYRWRVGEWLPGILAGITLAMGILPEEIPVILTVFFALGARRIAKEGVLTRRMSAIEALGQTSVLCVDKTGTLTQNRMSVSALVAHGRRLDVGPSTPRIDAAFHELIEYLVLASEIEPIDPMERAFHETGRLELAGTGRLHTDWSLVHEYALTPAVPAMSHAWRTPAPEHHSIACKGAPEAVCALCHLDATQTQTVLGQAAAMASGGLRVLGVAKASHSHAEWPKDQHGFAFTFLGLVGLSDPVRPEVAQAIAQCHAAGIRVVMVTGDYPTTAQAIATEVGINSRRIVTGQALAAMDDAQVRNAVMKVETFARIRPEQKLRLVNALRDNGEVVAMTGDGVNDAPALKAAHIGIAMGLRGAEVAREVSALVLLRDDFAPIVSTIRLGRRIYANLVLAISYTIAVHVPMVAAAVVPILVGLPPMLAPIHIVFLQLVIDPVCSIVFENEPEDPRLMHAPPRRPGARLLSSRTVLQLASVGALAGALVLGVYAGLLQYASASANSLPLARTMAFELLVVVNVALIFVVPMVLRTARPAWGRPRNRYLWRVLGMTGVALALLITVPSLARLFGLVALLNP</sequence>
<dbReference type="GO" id="GO:0016020">
    <property type="term" value="C:membrane"/>
    <property type="evidence" value="ECO:0007669"/>
    <property type="project" value="InterPro"/>
</dbReference>
<dbReference type="FunFam" id="3.40.50.1000:FF:000144">
    <property type="entry name" value="copper-transporting ATPase 1 isoform X2"/>
    <property type="match status" value="1"/>
</dbReference>
<dbReference type="InterPro" id="IPR023298">
    <property type="entry name" value="ATPase_P-typ_TM_dom_sf"/>
</dbReference>
<dbReference type="EMBL" id="CABPSH010000014">
    <property type="protein sequence ID" value="VVE40760.1"/>
    <property type="molecule type" value="Genomic_DNA"/>
</dbReference>
<dbReference type="InterPro" id="IPR036412">
    <property type="entry name" value="HAD-like_sf"/>
</dbReference>
<keyword evidence="8" id="KW-0067">ATP-binding</keyword>
<dbReference type="Pfam" id="PF00702">
    <property type="entry name" value="Hydrolase"/>
    <property type="match status" value="1"/>
</dbReference>
<accession>A0A5E4XWP6</accession>
<feature type="region of interest" description="Disordered" evidence="15">
    <location>
        <begin position="1"/>
        <end position="56"/>
    </location>
</feature>
<dbReference type="PROSITE" id="PS00154">
    <property type="entry name" value="ATPASE_E1_E2"/>
    <property type="match status" value="1"/>
</dbReference>
<comment type="subcellular location">
    <subcellularLocation>
        <location evidence="1">Endomembrane system</location>
        <topology evidence="1">Multi-pass membrane protein</topology>
    </subcellularLocation>
</comment>
<dbReference type="InterPro" id="IPR018303">
    <property type="entry name" value="ATPase_P-typ_P_site"/>
</dbReference>
<evidence type="ECO:0000256" key="12">
    <source>
        <dbReference type="ARBA" id="ARBA00023065"/>
    </source>
</evidence>
<dbReference type="Gene3D" id="3.40.50.1000">
    <property type="entry name" value="HAD superfamily/HAD-like"/>
    <property type="match status" value="2"/>
</dbReference>
<dbReference type="SUPFAM" id="SSF81653">
    <property type="entry name" value="Calcium ATPase, transduction domain A"/>
    <property type="match status" value="1"/>
</dbReference>
<keyword evidence="5" id="KW-0479">Metal-binding</keyword>
<feature type="domain" description="Cation-transporting P-type ATPase N-terminal" evidence="17">
    <location>
        <begin position="44"/>
        <end position="109"/>
    </location>
</feature>
<comment type="catalytic activity">
    <reaction evidence="14">
        <text>Cu(+)(in) + ATP + H2O = Cu(+)(out) + ADP + phosphate + H(+)</text>
        <dbReference type="Rhea" id="RHEA:25792"/>
        <dbReference type="ChEBI" id="CHEBI:15377"/>
        <dbReference type="ChEBI" id="CHEBI:15378"/>
        <dbReference type="ChEBI" id="CHEBI:30616"/>
        <dbReference type="ChEBI" id="CHEBI:43474"/>
        <dbReference type="ChEBI" id="CHEBI:49552"/>
        <dbReference type="ChEBI" id="CHEBI:456216"/>
        <dbReference type="EC" id="7.2.2.8"/>
    </reaction>
</comment>
<proteinExistence type="predicted"/>
<feature type="transmembrane region" description="Helical" evidence="16">
    <location>
        <begin position="113"/>
        <end position="129"/>
    </location>
</feature>
<dbReference type="SFLD" id="SFLDF00027">
    <property type="entry name" value="p-type_atpase"/>
    <property type="match status" value="1"/>
</dbReference>
<dbReference type="Gene3D" id="3.40.1110.10">
    <property type="entry name" value="Calcium-transporting ATPase, cytoplasmic domain N"/>
    <property type="match status" value="2"/>
</dbReference>
<evidence type="ECO:0000256" key="4">
    <source>
        <dbReference type="ARBA" id="ARBA00022692"/>
    </source>
</evidence>
<reference evidence="18 19" key="1">
    <citation type="submission" date="2019-08" db="EMBL/GenBank/DDBJ databases">
        <authorList>
            <person name="Peeters C."/>
        </authorList>
    </citation>
    <scope>NUCLEOTIDE SEQUENCE [LARGE SCALE GENOMIC DNA]</scope>
    <source>
        <strain evidence="18 19">LMG 31012</strain>
    </source>
</reference>
<dbReference type="GO" id="GO:0046872">
    <property type="term" value="F:metal ion binding"/>
    <property type="evidence" value="ECO:0007669"/>
    <property type="project" value="UniProtKB-KW"/>
</dbReference>
<dbReference type="PRINTS" id="PR00119">
    <property type="entry name" value="CATATPASE"/>
</dbReference>
<evidence type="ECO:0000256" key="9">
    <source>
        <dbReference type="ARBA" id="ARBA00022967"/>
    </source>
</evidence>
<dbReference type="SUPFAM" id="SSF81660">
    <property type="entry name" value="Metal cation-transporting ATPase, ATP-binding domain N"/>
    <property type="match status" value="1"/>
</dbReference>
<evidence type="ECO:0000256" key="1">
    <source>
        <dbReference type="ARBA" id="ARBA00004127"/>
    </source>
</evidence>
<evidence type="ECO:0000256" key="15">
    <source>
        <dbReference type="SAM" id="MobiDB-lite"/>
    </source>
</evidence>
<dbReference type="InterPro" id="IPR023214">
    <property type="entry name" value="HAD_sf"/>
</dbReference>
<keyword evidence="3" id="KW-0813">Transport</keyword>
<keyword evidence="19" id="KW-1185">Reference proteome</keyword>